<dbReference type="EMBL" id="JACRWE010000002">
    <property type="protein sequence ID" value="MBC5995823.1"/>
    <property type="molecule type" value="Genomic_DNA"/>
</dbReference>
<accession>A0ABR7JLM7</accession>
<dbReference type="Proteomes" id="UP000609849">
    <property type="component" value="Unassembled WGS sequence"/>
</dbReference>
<evidence type="ECO:0000313" key="2">
    <source>
        <dbReference type="Proteomes" id="UP000609849"/>
    </source>
</evidence>
<dbReference type="InterPro" id="IPR021321">
    <property type="entry name" value="DUF2922"/>
</dbReference>
<keyword evidence="2" id="KW-1185">Reference proteome</keyword>
<gene>
    <name evidence="1" type="ORF">H8923_03555</name>
</gene>
<evidence type="ECO:0000313" key="1">
    <source>
        <dbReference type="EMBL" id="MBC5995823.1"/>
    </source>
</evidence>
<sequence length="75" mass="8405">METSLKLVMTFKSEGDKTVNLTIDDPRDDISETEVISAMNLILDKNIFSPDNVDLKEAVKAKVIQTETTEFDLKA</sequence>
<protein>
    <submittedName>
        <fullName evidence="1">DUF2922 domain-containing protein</fullName>
    </submittedName>
</protein>
<dbReference type="RefSeq" id="WP_153923705.1">
    <property type="nucleotide sequence ID" value="NZ_JACRWE010000002.1"/>
</dbReference>
<organism evidence="1 2">
    <name type="scientific">Romboutsia faecis</name>
    <dbReference type="NCBI Taxonomy" id="2764597"/>
    <lineage>
        <taxon>Bacteria</taxon>
        <taxon>Bacillati</taxon>
        <taxon>Bacillota</taxon>
        <taxon>Clostridia</taxon>
        <taxon>Peptostreptococcales</taxon>
        <taxon>Peptostreptococcaceae</taxon>
        <taxon>Romboutsia</taxon>
    </lineage>
</organism>
<proteinExistence type="predicted"/>
<dbReference type="Pfam" id="PF11148">
    <property type="entry name" value="DUF2922"/>
    <property type="match status" value="1"/>
</dbReference>
<name>A0ABR7JLM7_9FIRM</name>
<comment type="caution">
    <text evidence="1">The sequence shown here is derived from an EMBL/GenBank/DDBJ whole genome shotgun (WGS) entry which is preliminary data.</text>
</comment>
<reference evidence="1 2" key="1">
    <citation type="submission" date="2020-08" db="EMBL/GenBank/DDBJ databases">
        <authorList>
            <person name="Liu C."/>
            <person name="Sun Q."/>
        </authorList>
    </citation>
    <scope>NUCLEOTIDE SEQUENCE [LARGE SCALE GENOMIC DNA]</scope>
    <source>
        <strain evidence="1 2">NSJ-18</strain>
    </source>
</reference>